<dbReference type="CDD" id="cd06439">
    <property type="entry name" value="CESA_like_1"/>
    <property type="match status" value="1"/>
</dbReference>
<dbReference type="GO" id="GO:0016757">
    <property type="term" value="F:glycosyltransferase activity"/>
    <property type="evidence" value="ECO:0007669"/>
    <property type="project" value="UniProtKB-KW"/>
</dbReference>
<evidence type="ECO:0000256" key="2">
    <source>
        <dbReference type="ARBA" id="ARBA00022679"/>
    </source>
</evidence>
<keyword evidence="3" id="KW-0812">Transmembrane</keyword>
<dbReference type="InterPro" id="IPR001173">
    <property type="entry name" value="Glyco_trans_2-like"/>
</dbReference>
<accession>A0A0V8RRQ2</accession>
<dbReference type="EMBL" id="LNTB01000002">
    <property type="protein sequence ID" value="KSW10800.1"/>
    <property type="molecule type" value="Genomic_DNA"/>
</dbReference>
<feature type="domain" description="Glycosyltransferase 2-like" evidence="4">
    <location>
        <begin position="47"/>
        <end position="217"/>
    </location>
</feature>
<proteinExistence type="predicted"/>
<dbReference type="Pfam" id="PF00535">
    <property type="entry name" value="Glycos_transf_2"/>
    <property type="match status" value="1"/>
</dbReference>
<dbReference type="STRING" id="2309.CF15_08270"/>
<keyword evidence="3" id="KW-1133">Transmembrane helix</keyword>
<dbReference type="PANTHER" id="PTHR43630:SF1">
    <property type="entry name" value="POLY-BETA-1,6-N-ACETYL-D-GLUCOSAMINE SYNTHASE"/>
    <property type="match status" value="1"/>
</dbReference>
<dbReference type="Gene3D" id="3.90.550.10">
    <property type="entry name" value="Spore Coat Polysaccharide Biosynthesis Protein SpsA, Chain A"/>
    <property type="match status" value="1"/>
</dbReference>
<evidence type="ECO:0000313" key="6">
    <source>
        <dbReference type="Proteomes" id="UP000053352"/>
    </source>
</evidence>
<sequence length="370" mass="41540">MLEAAGAALAAIHFGVPLAYYLYLRRAWLRRPWGLRRDPGYTPRVVVVVPTYNEADLIERKLDDIYRQDYPREKLEVVVVDSASTDGTPEKARRWASKHPDLKVRLVEEPARRGKAHALNTALKHIPPDAEVVILTDADSFWPQRDTVRRAVAYLADPTVGAVSCLKKPAGQGPGGVEEAYRSLYNQVRLAESKAHSTPIFHGELAAYRKSLLEEIGGFPEDLGADDSHTATLIALKGRRAITPEDVWCTELVPRKGYTRWRIRRAQHLTQHFQKILKTSHKTPSQLKRILAVEAYLHLANPWLLPAAAALLALAAAHKSPSAIILLALAAALLAYKPYRTWITTQLYLTAAMIRNLHTKEITWEKQTKQ</sequence>
<keyword evidence="6" id="KW-1185">Reference proteome</keyword>
<evidence type="ECO:0000259" key="4">
    <source>
        <dbReference type="Pfam" id="PF00535"/>
    </source>
</evidence>
<protein>
    <submittedName>
        <fullName evidence="5">Glycosyl transferase</fullName>
    </submittedName>
</protein>
<gene>
    <name evidence="5" type="ORF">CF15_08270</name>
</gene>
<keyword evidence="1" id="KW-0328">Glycosyltransferase</keyword>
<evidence type="ECO:0000313" key="5">
    <source>
        <dbReference type="EMBL" id="KSW10800.1"/>
    </source>
</evidence>
<feature type="transmembrane region" description="Helical" evidence="3">
    <location>
        <begin position="295"/>
        <end position="316"/>
    </location>
</feature>
<dbReference type="Proteomes" id="UP000053352">
    <property type="component" value="Unassembled WGS sequence"/>
</dbReference>
<keyword evidence="3" id="KW-0472">Membrane</keyword>
<evidence type="ECO:0000256" key="1">
    <source>
        <dbReference type="ARBA" id="ARBA00022676"/>
    </source>
</evidence>
<reference evidence="5 6" key="1">
    <citation type="submission" date="2015-11" db="EMBL/GenBank/DDBJ databases">
        <title>Genome sequence of Pyrodictium occultum PL-19, a marine hyperthermophilic archaeon isolated from Volcano, Italy.</title>
        <authorList>
            <person name="Utturkar S."/>
            <person name="Huber H."/>
            <person name="Leptihn S."/>
            <person name="Brown S."/>
            <person name="Stetter K.O."/>
            <person name="Podar M."/>
        </authorList>
    </citation>
    <scope>NUCLEOTIDE SEQUENCE [LARGE SCALE GENOMIC DNA]</scope>
    <source>
        <strain evidence="5 6">PL-19</strain>
    </source>
</reference>
<dbReference type="InterPro" id="IPR029044">
    <property type="entry name" value="Nucleotide-diphossugar_trans"/>
</dbReference>
<feature type="transmembrane region" description="Helical" evidence="3">
    <location>
        <begin position="322"/>
        <end position="339"/>
    </location>
</feature>
<evidence type="ECO:0000256" key="3">
    <source>
        <dbReference type="SAM" id="Phobius"/>
    </source>
</evidence>
<dbReference type="SUPFAM" id="SSF53448">
    <property type="entry name" value="Nucleotide-diphospho-sugar transferases"/>
    <property type="match status" value="1"/>
</dbReference>
<organism evidence="5 6">
    <name type="scientific">Pyrodictium occultum</name>
    <dbReference type="NCBI Taxonomy" id="2309"/>
    <lineage>
        <taxon>Archaea</taxon>
        <taxon>Thermoproteota</taxon>
        <taxon>Thermoprotei</taxon>
        <taxon>Desulfurococcales</taxon>
        <taxon>Pyrodictiaceae</taxon>
        <taxon>Pyrodictium</taxon>
    </lineage>
</organism>
<comment type="caution">
    <text evidence="5">The sequence shown here is derived from an EMBL/GenBank/DDBJ whole genome shotgun (WGS) entry which is preliminary data.</text>
</comment>
<name>A0A0V8RRQ2_PYROC</name>
<dbReference type="PANTHER" id="PTHR43630">
    <property type="entry name" value="POLY-BETA-1,6-N-ACETYL-D-GLUCOSAMINE SYNTHASE"/>
    <property type="match status" value="1"/>
</dbReference>
<dbReference type="AlphaFoldDB" id="A0A0V8RRQ2"/>
<keyword evidence="2 5" id="KW-0808">Transferase</keyword>
<feature type="transmembrane region" description="Helical" evidence="3">
    <location>
        <begin position="6"/>
        <end position="24"/>
    </location>
</feature>